<feature type="non-terminal residue" evidence="2">
    <location>
        <position position="1"/>
    </location>
</feature>
<sequence>GARVGSRLPGASRPGGLRGGAAAGRTLPFLLGLLFFALCIPRSSRMDRTDPARRRELVRRSRRNGRPPAAGAAARSSAMGASVGWAREVRSEGDPRIGEAKLVRRGPRLAVPPALSPRGEAGSGGKFHRRVRHRPTARVRSAPLPPEPALCAGVLPCCARAPKGP</sequence>
<feature type="region of interest" description="Disordered" evidence="1">
    <location>
        <begin position="46"/>
        <end position="90"/>
    </location>
</feature>
<dbReference type="Proteomes" id="UP001189429">
    <property type="component" value="Unassembled WGS sequence"/>
</dbReference>
<reference evidence="2" key="1">
    <citation type="submission" date="2023-10" db="EMBL/GenBank/DDBJ databases">
        <authorList>
            <person name="Chen Y."/>
            <person name="Shah S."/>
            <person name="Dougan E. K."/>
            <person name="Thang M."/>
            <person name="Chan C."/>
        </authorList>
    </citation>
    <scope>NUCLEOTIDE SEQUENCE [LARGE SCALE GENOMIC DNA]</scope>
</reference>
<feature type="region of interest" description="Disordered" evidence="1">
    <location>
        <begin position="110"/>
        <end position="129"/>
    </location>
</feature>
<feature type="compositionally biased region" description="Low complexity" evidence="1">
    <location>
        <begin position="66"/>
        <end position="84"/>
    </location>
</feature>
<name>A0ABN9RXI5_9DINO</name>
<evidence type="ECO:0000256" key="1">
    <source>
        <dbReference type="SAM" id="MobiDB-lite"/>
    </source>
</evidence>
<proteinExistence type="predicted"/>
<evidence type="ECO:0000313" key="3">
    <source>
        <dbReference type="Proteomes" id="UP001189429"/>
    </source>
</evidence>
<keyword evidence="3" id="KW-1185">Reference proteome</keyword>
<dbReference type="EMBL" id="CAUYUJ010007746">
    <property type="protein sequence ID" value="CAK0821836.1"/>
    <property type="molecule type" value="Genomic_DNA"/>
</dbReference>
<organism evidence="2 3">
    <name type="scientific">Prorocentrum cordatum</name>
    <dbReference type="NCBI Taxonomy" id="2364126"/>
    <lineage>
        <taxon>Eukaryota</taxon>
        <taxon>Sar</taxon>
        <taxon>Alveolata</taxon>
        <taxon>Dinophyceae</taxon>
        <taxon>Prorocentrales</taxon>
        <taxon>Prorocentraceae</taxon>
        <taxon>Prorocentrum</taxon>
    </lineage>
</organism>
<feature type="compositionally biased region" description="Basic and acidic residues" evidence="1">
    <location>
        <begin position="46"/>
        <end position="59"/>
    </location>
</feature>
<comment type="caution">
    <text evidence="2">The sequence shown here is derived from an EMBL/GenBank/DDBJ whole genome shotgun (WGS) entry which is preliminary data.</text>
</comment>
<evidence type="ECO:0000313" key="2">
    <source>
        <dbReference type="EMBL" id="CAK0821836.1"/>
    </source>
</evidence>
<gene>
    <name evidence="2" type="ORF">PCOR1329_LOCUS22989</name>
</gene>
<protein>
    <submittedName>
        <fullName evidence="2">Uncharacterized protein</fullName>
    </submittedName>
</protein>
<accession>A0ABN9RXI5</accession>